<dbReference type="STRING" id="1397694.GCA_000702585_00472"/>
<dbReference type="Pfam" id="PF10903">
    <property type="entry name" value="DUF2691"/>
    <property type="match status" value="1"/>
</dbReference>
<protein>
    <submittedName>
        <fullName evidence="1">Protein of uncharacterized function (DUF2691)</fullName>
    </submittedName>
</protein>
<evidence type="ECO:0000313" key="1">
    <source>
        <dbReference type="EMBL" id="STO09612.1"/>
    </source>
</evidence>
<organism evidence="1 2">
    <name type="scientific">Exiguobacterium aurantiacum</name>
    <dbReference type="NCBI Taxonomy" id="33987"/>
    <lineage>
        <taxon>Bacteria</taxon>
        <taxon>Bacillati</taxon>
        <taxon>Bacillota</taxon>
        <taxon>Bacilli</taxon>
        <taxon>Bacillales</taxon>
        <taxon>Bacillales Family XII. Incertae Sedis</taxon>
        <taxon>Exiguobacterium</taxon>
    </lineage>
</organism>
<dbReference type="EMBL" id="UGGP01000001">
    <property type="protein sequence ID" value="STO09612.1"/>
    <property type="molecule type" value="Genomic_DNA"/>
</dbReference>
<reference evidence="1 2" key="1">
    <citation type="submission" date="2018-06" db="EMBL/GenBank/DDBJ databases">
        <authorList>
            <consortium name="Pathogen Informatics"/>
            <person name="Doyle S."/>
        </authorList>
    </citation>
    <scope>NUCLEOTIDE SEQUENCE [LARGE SCALE GENOMIC DNA]</scope>
    <source>
        <strain evidence="1 2">NCTC13163</strain>
    </source>
</reference>
<dbReference type="AlphaFoldDB" id="A0A377FXP8"/>
<gene>
    <name evidence="1" type="ORF">NCTC13163_03050</name>
</gene>
<name>A0A377FXP8_9BACL</name>
<proteinExistence type="predicted"/>
<sequence length="152" mass="17261">MRRGVSFKIPNAYGSYLSEILRPIEVERYTWLVGGEESYVVGNDGIDPLFQEPTVMEGGPFTDLITHGEQYLIFVDLKAFLNGPITEIETYEAFLSSPCDLAVLIVDSMFVDIYCKNPRMIDHLYEHMLACGFADVTYLTDANDSRTKLTIW</sequence>
<accession>A0A377FXP8</accession>
<dbReference type="Proteomes" id="UP000254060">
    <property type="component" value="Unassembled WGS sequence"/>
</dbReference>
<evidence type="ECO:0000313" key="2">
    <source>
        <dbReference type="Proteomes" id="UP000254060"/>
    </source>
</evidence>
<dbReference type="OrthoDB" id="2625810at2"/>
<dbReference type="RefSeq" id="WP_029333975.1">
    <property type="nucleotide sequence ID" value="NZ_UGGP01000001.1"/>
</dbReference>
<dbReference type="InterPro" id="IPR020216">
    <property type="entry name" value="Uncharacterised_YncE"/>
</dbReference>